<gene>
    <name evidence="9" type="ORF">MNBD_BACTEROID07-751</name>
</gene>
<evidence type="ECO:0000256" key="2">
    <source>
        <dbReference type="ARBA" id="ARBA00022448"/>
    </source>
</evidence>
<name>A0A3B0U8R6_9ZZZZ</name>
<evidence type="ECO:0000256" key="4">
    <source>
        <dbReference type="ARBA" id="ARBA00022692"/>
    </source>
</evidence>
<dbReference type="GO" id="GO:0055085">
    <property type="term" value="P:transmembrane transport"/>
    <property type="evidence" value="ECO:0007669"/>
    <property type="project" value="InterPro"/>
</dbReference>
<dbReference type="Gene3D" id="1.10.3720.10">
    <property type="entry name" value="MetI-like"/>
    <property type="match status" value="1"/>
</dbReference>
<dbReference type="SUPFAM" id="SSF161098">
    <property type="entry name" value="MetI-like"/>
    <property type="match status" value="1"/>
</dbReference>
<dbReference type="Pfam" id="PF00528">
    <property type="entry name" value="BPD_transp_1"/>
    <property type="match status" value="1"/>
</dbReference>
<dbReference type="CDD" id="cd06261">
    <property type="entry name" value="TM_PBP2"/>
    <property type="match status" value="1"/>
</dbReference>
<keyword evidence="6 7" id="KW-0472">Membrane</keyword>
<evidence type="ECO:0000256" key="5">
    <source>
        <dbReference type="ARBA" id="ARBA00022989"/>
    </source>
</evidence>
<protein>
    <submittedName>
        <fullName evidence="9">Dipeptide transport system permease protein DppC (TC 3.A.1.5.2)</fullName>
    </submittedName>
</protein>
<keyword evidence="4 7" id="KW-0812">Transmembrane</keyword>
<dbReference type="GO" id="GO:0005886">
    <property type="term" value="C:plasma membrane"/>
    <property type="evidence" value="ECO:0007669"/>
    <property type="project" value="UniProtKB-SubCell"/>
</dbReference>
<keyword evidence="2" id="KW-0813">Transport</keyword>
<dbReference type="PANTHER" id="PTHR43386:SF25">
    <property type="entry name" value="PEPTIDE ABC TRANSPORTER PERMEASE PROTEIN"/>
    <property type="match status" value="1"/>
</dbReference>
<dbReference type="InterPro" id="IPR050366">
    <property type="entry name" value="BP-dependent_transpt_permease"/>
</dbReference>
<dbReference type="AlphaFoldDB" id="A0A3B0U8R6"/>
<feature type="transmembrane region" description="Helical" evidence="7">
    <location>
        <begin position="290"/>
        <end position="317"/>
    </location>
</feature>
<evidence type="ECO:0000313" key="9">
    <source>
        <dbReference type="EMBL" id="VAW27431.1"/>
    </source>
</evidence>
<evidence type="ECO:0000256" key="6">
    <source>
        <dbReference type="ARBA" id="ARBA00023136"/>
    </source>
</evidence>
<dbReference type="PANTHER" id="PTHR43386">
    <property type="entry name" value="OLIGOPEPTIDE TRANSPORT SYSTEM PERMEASE PROTEIN APPC"/>
    <property type="match status" value="1"/>
</dbReference>
<dbReference type="InterPro" id="IPR035906">
    <property type="entry name" value="MetI-like_sf"/>
</dbReference>
<dbReference type="PROSITE" id="PS50928">
    <property type="entry name" value="ABC_TM1"/>
    <property type="match status" value="1"/>
</dbReference>
<evidence type="ECO:0000256" key="7">
    <source>
        <dbReference type="SAM" id="Phobius"/>
    </source>
</evidence>
<feature type="transmembrane region" description="Helical" evidence="7">
    <location>
        <begin position="175"/>
        <end position="201"/>
    </location>
</feature>
<comment type="subcellular location">
    <subcellularLocation>
        <location evidence="1">Cell membrane</location>
        <topology evidence="1">Multi-pass membrane protein</topology>
    </subcellularLocation>
</comment>
<accession>A0A3B0U8R6</accession>
<organism evidence="9">
    <name type="scientific">hydrothermal vent metagenome</name>
    <dbReference type="NCBI Taxonomy" id="652676"/>
    <lineage>
        <taxon>unclassified sequences</taxon>
        <taxon>metagenomes</taxon>
        <taxon>ecological metagenomes</taxon>
    </lineage>
</organism>
<proteinExistence type="predicted"/>
<sequence>MAALSVIGLAILVGIFAYLLVPDASPNANRQILELATQKPGFKVRMLKVCKNNVRSGESFFHEMFFGKKDRYTYVPVTGYHFDKGKITVKIFDEDGDGLTKSFALADVLFPVKGKQKVIGNRIEYTSLNGKKHFTTIDKLKALVLQNSLESKIFWLGTDQFGRDLLSRLLLGTRISLSVGFISVAISLLVGILLGSMAGFYRGKIDELIMWFINVVWSIPTLLLVIAITFALGKGFWQIFIAVGLTMWVEVARVVRGQMMSVREKEYVEAGFALGYSNFRIMMRHILPNILSPVIVISAANFAAAILIEAGLSFLGIGVQP</sequence>
<evidence type="ECO:0000259" key="8">
    <source>
        <dbReference type="PROSITE" id="PS50928"/>
    </source>
</evidence>
<dbReference type="InterPro" id="IPR000515">
    <property type="entry name" value="MetI-like"/>
</dbReference>
<dbReference type="EMBL" id="UOET01000109">
    <property type="protein sequence ID" value="VAW27431.1"/>
    <property type="molecule type" value="Genomic_DNA"/>
</dbReference>
<evidence type="ECO:0000256" key="1">
    <source>
        <dbReference type="ARBA" id="ARBA00004651"/>
    </source>
</evidence>
<keyword evidence="5 7" id="KW-1133">Transmembrane helix</keyword>
<evidence type="ECO:0000256" key="3">
    <source>
        <dbReference type="ARBA" id="ARBA00022475"/>
    </source>
</evidence>
<feature type="transmembrane region" description="Helical" evidence="7">
    <location>
        <begin position="236"/>
        <end position="255"/>
    </location>
</feature>
<feature type="transmembrane region" description="Helical" evidence="7">
    <location>
        <begin position="208"/>
        <end position="230"/>
    </location>
</feature>
<feature type="non-terminal residue" evidence="9">
    <location>
        <position position="321"/>
    </location>
</feature>
<reference evidence="9" key="1">
    <citation type="submission" date="2018-06" db="EMBL/GenBank/DDBJ databases">
        <authorList>
            <person name="Zhirakovskaya E."/>
        </authorList>
    </citation>
    <scope>NUCLEOTIDE SEQUENCE</scope>
</reference>
<feature type="domain" description="ABC transmembrane type-1" evidence="8">
    <location>
        <begin position="173"/>
        <end position="321"/>
    </location>
</feature>
<keyword evidence="3" id="KW-1003">Cell membrane</keyword>